<dbReference type="InterPro" id="IPR021533">
    <property type="entry name" value="PepSY-like"/>
</dbReference>
<dbReference type="Proteomes" id="UP000310168">
    <property type="component" value="Unassembled WGS sequence"/>
</dbReference>
<reference evidence="2 3" key="1">
    <citation type="journal article" date="2019" name="Anaerobe">
        <title>Brachyspira catarrhinii sp. nov., an anaerobic intestinal spirochaete isolated from vervet monkeys may have been misidentified as Brachyspira aalborgi in previous studies.</title>
        <authorList>
            <person name="Phillips N.D."/>
            <person name="La T."/>
            <person name="Hampson D.J."/>
        </authorList>
    </citation>
    <scope>NUCLEOTIDE SEQUENCE [LARGE SCALE GENOMIC DNA]</scope>
    <source>
        <strain evidence="2 3">Z12</strain>
    </source>
</reference>
<organism evidence="2 3">
    <name type="scientific">Brachyspira catarrhinii</name>
    <dbReference type="NCBI Taxonomy" id="2528966"/>
    <lineage>
        <taxon>Bacteria</taxon>
        <taxon>Pseudomonadati</taxon>
        <taxon>Spirochaetota</taxon>
        <taxon>Spirochaetia</taxon>
        <taxon>Brachyspirales</taxon>
        <taxon>Brachyspiraceae</taxon>
        <taxon>Brachyspira</taxon>
    </lineage>
</organism>
<keyword evidence="3" id="KW-1185">Reference proteome</keyword>
<gene>
    <name evidence="2" type="ORF">EZH24_10705</name>
</gene>
<dbReference type="RefSeq" id="WP_137999109.1">
    <property type="nucleotide sequence ID" value="NZ_SJDU01000380.1"/>
</dbReference>
<name>A0ABY2TNP1_9SPIR</name>
<protein>
    <recommendedName>
        <fullName evidence="1">Putative beta-lactamase-inhibitor-like PepSY-like domain-containing protein</fullName>
    </recommendedName>
</protein>
<evidence type="ECO:0000313" key="2">
    <source>
        <dbReference type="EMBL" id="TKZ29929.1"/>
    </source>
</evidence>
<feature type="domain" description="Putative beta-lactamase-inhibitor-like PepSY-like" evidence="1">
    <location>
        <begin position="55"/>
        <end position="135"/>
    </location>
</feature>
<accession>A0ABY2TNP1</accession>
<comment type="caution">
    <text evidence="2">The sequence shown here is derived from an EMBL/GenBank/DDBJ whole genome shotgun (WGS) entry which is preliminary data.</text>
</comment>
<proteinExistence type="predicted"/>
<dbReference type="SUPFAM" id="SSF160574">
    <property type="entry name" value="BT0923-like"/>
    <property type="match status" value="1"/>
</dbReference>
<dbReference type="Pfam" id="PF11396">
    <property type="entry name" value="PepSY_like"/>
    <property type="match status" value="1"/>
</dbReference>
<evidence type="ECO:0000259" key="1">
    <source>
        <dbReference type="Pfam" id="PF11396"/>
    </source>
</evidence>
<evidence type="ECO:0000313" key="3">
    <source>
        <dbReference type="Proteomes" id="UP000310168"/>
    </source>
</evidence>
<sequence>MKKIIILFIIAFNFLTFNLLASSVAISEVPKNAINFADTYFADYYLYRAVENSGSYTLIFKGGLKIHVNSKGEWTTISGGGDEINIEYLEKEVIDSIKKEYGNEKVIYVKKQKNAYKIKFKNRNNITVDFEGNIKKGRRDY</sequence>
<dbReference type="Gene3D" id="3.40.1420.30">
    <property type="match status" value="1"/>
</dbReference>
<dbReference type="EMBL" id="SJDU01000380">
    <property type="protein sequence ID" value="TKZ29929.1"/>
    <property type="molecule type" value="Genomic_DNA"/>
</dbReference>